<dbReference type="GO" id="GO:0015225">
    <property type="term" value="F:biotin transmembrane transporter activity"/>
    <property type="evidence" value="ECO:0007669"/>
    <property type="project" value="InterPro"/>
</dbReference>
<dbReference type="EMBL" id="CAFBNZ010000137">
    <property type="protein sequence ID" value="CAB4973260.1"/>
    <property type="molecule type" value="Genomic_DNA"/>
</dbReference>
<protein>
    <submittedName>
        <fullName evidence="7">Unannotated protein</fullName>
    </submittedName>
</protein>
<keyword evidence="1" id="KW-1133">Transmembrane helix</keyword>
<evidence type="ECO:0000256" key="1">
    <source>
        <dbReference type="SAM" id="Phobius"/>
    </source>
</evidence>
<sequence>MSLAISTSPKTLVDTFGVVTERTNRIVRDVVLVIGFAVLTAILAQVHFSLGFTPVPITGQTLGVLLSGAALGWRRGALSMGTYWLVGIFMPIAWYAGDDSGSNISAGWRMATGTTAGYLFGFIVAAAFVGYLAERGQDRSFSTSLPAMLAGSVIIYVFGVLWLAHKLSVPVFNGEQNAVGYGLTPFLAGDLVKLCIAGVLTPAAWKFVGRKSN</sequence>
<keyword evidence="1" id="KW-0812">Transmembrane</keyword>
<feature type="transmembrane region" description="Helical" evidence="1">
    <location>
        <begin position="116"/>
        <end position="133"/>
    </location>
</feature>
<dbReference type="EMBL" id="CAFBRX010000250">
    <property type="protein sequence ID" value="CAB5136746.1"/>
    <property type="molecule type" value="Genomic_DNA"/>
</dbReference>
<dbReference type="EMBL" id="CAEZVL010000016">
    <property type="protein sequence ID" value="CAB4623573.1"/>
    <property type="molecule type" value="Genomic_DNA"/>
</dbReference>
<dbReference type="EMBL" id="CAEZSL010000179">
    <property type="protein sequence ID" value="CAB4551938.1"/>
    <property type="molecule type" value="Genomic_DNA"/>
</dbReference>
<evidence type="ECO:0000313" key="2">
    <source>
        <dbReference type="EMBL" id="CAB4551938.1"/>
    </source>
</evidence>
<evidence type="ECO:0000313" key="7">
    <source>
        <dbReference type="EMBL" id="CAB5136746.1"/>
    </source>
</evidence>
<evidence type="ECO:0000313" key="6">
    <source>
        <dbReference type="EMBL" id="CAB5050169.1"/>
    </source>
</evidence>
<dbReference type="EMBL" id="CAEZZV010000046">
    <property type="protein sequence ID" value="CAB4775313.1"/>
    <property type="molecule type" value="Genomic_DNA"/>
</dbReference>
<evidence type="ECO:0000313" key="3">
    <source>
        <dbReference type="EMBL" id="CAB4623573.1"/>
    </source>
</evidence>
<feature type="transmembrane region" description="Helical" evidence="1">
    <location>
        <begin position="80"/>
        <end position="96"/>
    </location>
</feature>
<feature type="transmembrane region" description="Helical" evidence="1">
    <location>
        <begin position="145"/>
        <end position="165"/>
    </location>
</feature>
<reference evidence="7" key="1">
    <citation type="submission" date="2020-05" db="EMBL/GenBank/DDBJ databases">
        <authorList>
            <person name="Chiriac C."/>
            <person name="Salcher M."/>
            <person name="Ghai R."/>
            <person name="Kavagutti S V."/>
        </authorList>
    </citation>
    <scope>NUCLEOTIDE SEQUENCE</scope>
</reference>
<gene>
    <name evidence="2" type="ORF">UFOPK1421_01339</name>
    <name evidence="3" type="ORF">UFOPK1960_00211</name>
    <name evidence="4" type="ORF">UFOPK2921_00499</name>
    <name evidence="5" type="ORF">UFOPK3889_00755</name>
    <name evidence="6" type="ORF">UFOPK4275_00792</name>
    <name evidence="7" type="ORF">UFOPK4422_01680</name>
</gene>
<evidence type="ECO:0000313" key="4">
    <source>
        <dbReference type="EMBL" id="CAB4775313.1"/>
    </source>
</evidence>
<dbReference type="PIRSF" id="PIRSF016661">
    <property type="entry name" value="BioY"/>
    <property type="match status" value="1"/>
</dbReference>
<evidence type="ECO:0000313" key="5">
    <source>
        <dbReference type="EMBL" id="CAB4973260.1"/>
    </source>
</evidence>
<feature type="transmembrane region" description="Helical" evidence="1">
    <location>
        <begin position="30"/>
        <end position="48"/>
    </location>
</feature>
<proteinExistence type="predicted"/>
<dbReference type="Gene3D" id="1.10.1760.20">
    <property type="match status" value="1"/>
</dbReference>
<dbReference type="AlphaFoldDB" id="A0A6J7W3U2"/>
<dbReference type="PANTHER" id="PTHR34295">
    <property type="entry name" value="BIOTIN TRANSPORTER BIOY"/>
    <property type="match status" value="1"/>
</dbReference>
<dbReference type="EMBL" id="CAFBQJ010000130">
    <property type="protein sequence ID" value="CAB5050169.1"/>
    <property type="molecule type" value="Genomic_DNA"/>
</dbReference>
<accession>A0A6J7W3U2</accession>
<keyword evidence="1" id="KW-0472">Membrane</keyword>
<feature type="transmembrane region" description="Helical" evidence="1">
    <location>
        <begin position="185"/>
        <end position="208"/>
    </location>
</feature>
<name>A0A6J7W3U2_9ZZZZ</name>
<dbReference type="GO" id="GO:0005886">
    <property type="term" value="C:plasma membrane"/>
    <property type="evidence" value="ECO:0007669"/>
    <property type="project" value="InterPro"/>
</dbReference>
<dbReference type="Pfam" id="PF02632">
    <property type="entry name" value="BioY"/>
    <property type="match status" value="1"/>
</dbReference>
<feature type="transmembrane region" description="Helical" evidence="1">
    <location>
        <begin position="54"/>
        <end position="73"/>
    </location>
</feature>
<organism evidence="7">
    <name type="scientific">freshwater metagenome</name>
    <dbReference type="NCBI Taxonomy" id="449393"/>
    <lineage>
        <taxon>unclassified sequences</taxon>
        <taxon>metagenomes</taxon>
        <taxon>ecological metagenomes</taxon>
    </lineage>
</organism>
<dbReference type="PANTHER" id="PTHR34295:SF1">
    <property type="entry name" value="BIOTIN TRANSPORTER BIOY"/>
    <property type="match status" value="1"/>
</dbReference>
<dbReference type="InterPro" id="IPR003784">
    <property type="entry name" value="BioY"/>
</dbReference>